<accession>A0A6J4VTL9</accession>
<sequence length="167" mass="17683">ATRDLCRRAWRRGPGAVHAAADGHRHRRQAALRPGPASPLECHAGGARGAPLGLRRGGAPRSAHPLAPRGRRPAAAAGGDHRLAQSQPFFPKWALLPPPDDRGGVGGARSHPGRHRAADRWPTLARRDPAARGARCLAQPPRRAAALPTRPTAERLDRADRDAGPGL</sequence>
<feature type="compositionally biased region" description="Basic and acidic residues" evidence="1">
    <location>
        <begin position="152"/>
        <end position="167"/>
    </location>
</feature>
<reference evidence="2" key="1">
    <citation type="submission" date="2020-02" db="EMBL/GenBank/DDBJ databases">
        <authorList>
            <person name="Meier V. D."/>
        </authorList>
    </citation>
    <scope>NUCLEOTIDE SEQUENCE</scope>
    <source>
        <strain evidence="2">AVDCRST_MAG88</strain>
    </source>
</reference>
<feature type="compositionally biased region" description="Low complexity" evidence="1">
    <location>
        <begin position="49"/>
        <end position="78"/>
    </location>
</feature>
<feature type="compositionally biased region" description="Low complexity" evidence="1">
    <location>
        <begin position="134"/>
        <end position="151"/>
    </location>
</feature>
<organism evidence="2">
    <name type="scientific">uncultured Thermomicrobiales bacterium</name>
    <dbReference type="NCBI Taxonomy" id="1645740"/>
    <lineage>
        <taxon>Bacteria</taxon>
        <taxon>Pseudomonadati</taxon>
        <taxon>Thermomicrobiota</taxon>
        <taxon>Thermomicrobia</taxon>
        <taxon>Thermomicrobiales</taxon>
        <taxon>environmental samples</taxon>
    </lineage>
</organism>
<proteinExistence type="predicted"/>
<evidence type="ECO:0000256" key="1">
    <source>
        <dbReference type="SAM" id="MobiDB-lite"/>
    </source>
</evidence>
<feature type="non-terminal residue" evidence="2">
    <location>
        <position position="167"/>
    </location>
</feature>
<dbReference type="AlphaFoldDB" id="A0A6J4VTL9"/>
<evidence type="ECO:0000313" key="2">
    <source>
        <dbReference type="EMBL" id="CAA9585036.1"/>
    </source>
</evidence>
<name>A0A6J4VTL9_9BACT</name>
<protein>
    <submittedName>
        <fullName evidence="2">Uncharacterized protein</fullName>
    </submittedName>
</protein>
<gene>
    <name evidence="2" type="ORF">AVDCRST_MAG88-3814</name>
</gene>
<feature type="non-terminal residue" evidence="2">
    <location>
        <position position="1"/>
    </location>
</feature>
<feature type="region of interest" description="Disordered" evidence="1">
    <location>
        <begin position="1"/>
        <end position="167"/>
    </location>
</feature>
<dbReference type="EMBL" id="CADCWM010000932">
    <property type="protein sequence ID" value="CAA9585036.1"/>
    <property type="molecule type" value="Genomic_DNA"/>
</dbReference>